<dbReference type="OrthoDB" id="9801697at2"/>
<keyword evidence="2 4" id="KW-0808">Transferase</keyword>
<keyword evidence="3" id="KW-1133">Transmembrane helix</keyword>
<dbReference type="InterPro" id="IPR051159">
    <property type="entry name" value="Hexapeptide_acetyltransf"/>
</dbReference>
<dbReference type="SUPFAM" id="SSF51161">
    <property type="entry name" value="Trimeric LpxA-like enzymes"/>
    <property type="match status" value="1"/>
</dbReference>
<evidence type="ECO:0000313" key="4">
    <source>
        <dbReference type="EMBL" id="RZU38961.1"/>
    </source>
</evidence>
<evidence type="ECO:0000256" key="3">
    <source>
        <dbReference type="SAM" id="Phobius"/>
    </source>
</evidence>
<evidence type="ECO:0000256" key="1">
    <source>
        <dbReference type="ARBA" id="ARBA00007274"/>
    </source>
</evidence>
<sequence>MNTVTLGKYNNEWYKPGRSRLLQVLWHFIGSPLVCSYWLPFSSAKVKLLRLFGARIGKNVTTKPGVLVKYPWHLVVGDDCWLGERCWVDNLTTVRLGNNVCISQGAYLCTGNHDWNDPCFGLMVSPIQLNDGSWVGANSLLGPGTVLGQCAVISAGSVITGIIPDYEIYAGNPAQFVKKRVIRSSEIVVAGAQEAT</sequence>
<dbReference type="EMBL" id="SHKW01000001">
    <property type="protein sequence ID" value="RZU38961.1"/>
    <property type="molecule type" value="Genomic_DNA"/>
</dbReference>
<dbReference type="GO" id="GO:0005829">
    <property type="term" value="C:cytosol"/>
    <property type="evidence" value="ECO:0007669"/>
    <property type="project" value="TreeGrafter"/>
</dbReference>
<dbReference type="InterPro" id="IPR011004">
    <property type="entry name" value="Trimer_LpxA-like_sf"/>
</dbReference>
<dbReference type="PANTHER" id="PTHR23416">
    <property type="entry name" value="SIALIC ACID SYNTHASE-RELATED"/>
    <property type="match status" value="1"/>
</dbReference>
<evidence type="ECO:0000256" key="2">
    <source>
        <dbReference type="ARBA" id="ARBA00022679"/>
    </source>
</evidence>
<dbReference type="PANTHER" id="PTHR23416:SF23">
    <property type="entry name" value="ACETYLTRANSFERASE C18B11.09C-RELATED"/>
    <property type="match status" value="1"/>
</dbReference>
<dbReference type="Proteomes" id="UP000292958">
    <property type="component" value="Unassembled WGS sequence"/>
</dbReference>
<evidence type="ECO:0000313" key="5">
    <source>
        <dbReference type="Proteomes" id="UP000292958"/>
    </source>
</evidence>
<dbReference type="GO" id="GO:0008374">
    <property type="term" value="F:O-acyltransferase activity"/>
    <property type="evidence" value="ECO:0007669"/>
    <property type="project" value="TreeGrafter"/>
</dbReference>
<proteinExistence type="inferred from homology"/>
<keyword evidence="3" id="KW-0472">Membrane</keyword>
<dbReference type="RefSeq" id="WP_130417245.1">
    <property type="nucleotide sequence ID" value="NZ_SHKW01000001.1"/>
</dbReference>
<feature type="transmembrane region" description="Helical" evidence="3">
    <location>
        <begin position="20"/>
        <end position="40"/>
    </location>
</feature>
<dbReference type="AlphaFoldDB" id="A0A4Q7YQ45"/>
<reference evidence="4 5" key="1">
    <citation type="submission" date="2019-02" db="EMBL/GenBank/DDBJ databases">
        <title>Genomic Encyclopedia of Archaeal and Bacterial Type Strains, Phase II (KMG-II): from individual species to whole genera.</title>
        <authorList>
            <person name="Goeker M."/>
        </authorList>
    </citation>
    <scope>NUCLEOTIDE SEQUENCE [LARGE SCALE GENOMIC DNA]</scope>
    <source>
        <strain evidence="4 5">DSM 18101</strain>
    </source>
</reference>
<dbReference type="CDD" id="cd05825">
    <property type="entry name" value="LbH_wcaF_like"/>
    <property type="match status" value="1"/>
</dbReference>
<name>A0A4Q7YQ45_9BACT</name>
<dbReference type="InterPro" id="IPR001451">
    <property type="entry name" value="Hexapep"/>
</dbReference>
<protein>
    <submittedName>
        <fullName evidence="4">Putative colanic acid biosynthesis acetyltransferase WcaF</fullName>
    </submittedName>
</protein>
<accession>A0A4Q7YQ45</accession>
<organism evidence="4 5">
    <name type="scientific">Edaphobacter modestus</name>
    <dbReference type="NCBI Taxonomy" id="388466"/>
    <lineage>
        <taxon>Bacteria</taxon>
        <taxon>Pseudomonadati</taxon>
        <taxon>Acidobacteriota</taxon>
        <taxon>Terriglobia</taxon>
        <taxon>Terriglobales</taxon>
        <taxon>Acidobacteriaceae</taxon>
        <taxon>Edaphobacter</taxon>
    </lineage>
</organism>
<dbReference type="Pfam" id="PF14602">
    <property type="entry name" value="Hexapep_2"/>
    <property type="match status" value="2"/>
</dbReference>
<comment type="caution">
    <text evidence="4">The sequence shown here is derived from an EMBL/GenBank/DDBJ whole genome shotgun (WGS) entry which is preliminary data.</text>
</comment>
<dbReference type="NCBIfam" id="NF007797">
    <property type="entry name" value="PRK10502.1"/>
    <property type="match status" value="1"/>
</dbReference>
<keyword evidence="5" id="KW-1185">Reference proteome</keyword>
<gene>
    <name evidence="4" type="ORF">BDD14_0276</name>
</gene>
<dbReference type="Gene3D" id="2.160.10.10">
    <property type="entry name" value="Hexapeptide repeat proteins"/>
    <property type="match status" value="1"/>
</dbReference>
<comment type="similarity">
    <text evidence="1">Belongs to the transferase hexapeptide repeat family.</text>
</comment>
<keyword evidence="3" id="KW-0812">Transmembrane</keyword>